<dbReference type="Gene3D" id="1.10.287.110">
    <property type="entry name" value="DnaJ domain"/>
    <property type="match status" value="1"/>
</dbReference>
<evidence type="ECO:0000313" key="8">
    <source>
        <dbReference type="Proteomes" id="UP000552954"/>
    </source>
</evidence>
<dbReference type="RefSeq" id="WP_171557762.1">
    <property type="nucleotide sequence ID" value="NZ_JABFCS010000001.1"/>
</dbReference>
<dbReference type="PROSITE" id="PS00636">
    <property type="entry name" value="DNAJ_1"/>
    <property type="match status" value="1"/>
</dbReference>
<dbReference type="CDD" id="cd06257">
    <property type="entry name" value="DnaJ"/>
    <property type="match status" value="1"/>
</dbReference>
<evidence type="ECO:0000256" key="2">
    <source>
        <dbReference type="ARBA" id="ARBA00022737"/>
    </source>
</evidence>
<dbReference type="AlphaFoldDB" id="A0A849K9A2"/>
<comment type="caution">
    <text evidence="7">The sequence shown here is derived from an EMBL/GenBank/DDBJ whole genome shotgun (WGS) entry which is preliminary data.</text>
</comment>
<keyword evidence="1" id="KW-0479">Metal-binding</keyword>
<name>A0A849K9A2_9BURK</name>
<keyword evidence="8" id="KW-1185">Reference proteome</keyword>
<dbReference type="FunFam" id="2.60.260.20:FF:000005">
    <property type="entry name" value="Chaperone protein dnaJ 1, mitochondrial"/>
    <property type="match status" value="1"/>
</dbReference>
<dbReference type="InterPro" id="IPR002939">
    <property type="entry name" value="DnaJ_C"/>
</dbReference>
<dbReference type="GO" id="GO:0051082">
    <property type="term" value="F:unfolded protein binding"/>
    <property type="evidence" value="ECO:0007669"/>
    <property type="project" value="InterPro"/>
</dbReference>
<keyword evidence="5" id="KW-0143">Chaperone</keyword>
<dbReference type="InterPro" id="IPR036869">
    <property type="entry name" value="J_dom_sf"/>
</dbReference>
<dbReference type="PRINTS" id="PR00625">
    <property type="entry name" value="JDOMAIN"/>
</dbReference>
<proteinExistence type="predicted"/>
<keyword evidence="2" id="KW-0677">Repeat</keyword>
<protein>
    <submittedName>
        <fullName evidence="7">DnaJ domain-containing protein</fullName>
    </submittedName>
</protein>
<evidence type="ECO:0000313" key="7">
    <source>
        <dbReference type="EMBL" id="NNU43014.1"/>
    </source>
</evidence>
<dbReference type="CDD" id="cd10747">
    <property type="entry name" value="DnaJ_C"/>
    <property type="match status" value="1"/>
</dbReference>
<organism evidence="7 8">
    <name type="scientific">Ramlibacter montanisoli</name>
    <dbReference type="NCBI Taxonomy" id="2732512"/>
    <lineage>
        <taxon>Bacteria</taxon>
        <taxon>Pseudomonadati</taxon>
        <taxon>Pseudomonadota</taxon>
        <taxon>Betaproteobacteria</taxon>
        <taxon>Burkholderiales</taxon>
        <taxon>Comamonadaceae</taxon>
        <taxon>Ramlibacter</taxon>
    </lineage>
</organism>
<dbReference type="GO" id="GO:0042026">
    <property type="term" value="P:protein refolding"/>
    <property type="evidence" value="ECO:0007669"/>
    <property type="project" value="TreeGrafter"/>
</dbReference>
<reference evidence="7 8" key="2">
    <citation type="submission" date="2020-06" db="EMBL/GenBank/DDBJ databases">
        <title>Ramlibacter rhizophilus sp. nov., isolated from rhizosphere soil of national flower Mugunghwa from South Korea.</title>
        <authorList>
            <person name="Zheng-Fei Y."/>
            <person name="Huan T."/>
        </authorList>
    </citation>
    <scope>NUCLEOTIDE SEQUENCE [LARGE SCALE GENOMIC DNA]</scope>
    <source>
        <strain evidence="7 8">B156</strain>
    </source>
</reference>
<evidence type="ECO:0000256" key="5">
    <source>
        <dbReference type="ARBA" id="ARBA00023186"/>
    </source>
</evidence>
<dbReference type="PROSITE" id="PS50076">
    <property type="entry name" value="DNAJ_2"/>
    <property type="match status" value="1"/>
</dbReference>
<keyword evidence="3" id="KW-0863">Zinc-finger</keyword>
<dbReference type="PANTHER" id="PTHR43096">
    <property type="entry name" value="DNAJ HOMOLOG 1, MITOCHONDRIAL-RELATED"/>
    <property type="match status" value="1"/>
</dbReference>
<evidence type="ECO:0000256" key="1">
    <source>
        <dbReference type="ARBA" id="ARBA00022723"/>
    </source>
</evidence>
<dbReference type="PANTHER" id="PTHR43096:SF52">
    <property type="entry name" value="DNAJ HOMOLOG 1, MITOCHONDRIAL-RELATED"/>
    <property type="match status" value="1"/>
</dbReference>
<dbReference type="Proteomes" id="UP000552954">
    <property type="component" value="Unassembled WGS sequence"/>
</dbReference>
<sequence>MKYKDYYAALGVPRDADAEAIKKAYRKLARQHHPDVSKDAGAEARFKDVAEAYATLKDPEKRAAYDALGRRGGEEFSPPPQWQHDFAGGAAFQDLDLADLLDALARGRGRPRRAQSVPLRGQDFETSARVSLEDAHRGTTLSLDVTHEDGTRTLAVTVPAGVTDGQRLRLRGRGGPGRHGGPAGDIYLHIQLAPHPVFRTDGHDLYFDLALAPWEAVLGADVEVPTLDGPVLLTVPHGTQSGRKLRLRGRGLANGHGGRGDLYALARIDVPASLTPRERELFQELARESRFDPRATVAKEAGHGH</sequence>
<dbReference type="Pfam" id="PF00226">
    <property type="entry name" value="DnaJ"/>
    <property type="match status" value="1"/>
</dbReference>
<feature type="domain" description="J" evidence="6">
    <location>
        <begin position="5"/>
        <end position="69"/>
    </location>
</feature>
<dbReference type="InterPro" id="IPR018253">
    <property type="entry name" value="DnaJ_domain_CS"/>
</dbReference>
<reference evidence="7 8" key="1">
    <citation type="submission" date="2020-05" db="EMBL/GenBank/DDBJ databases">
        <authorList>
            <person name="Khan S.A."/>
            <person name="Jeon C.O."/>
            <person name="Chun B.H."/>
        </authorList>
    </citation>
    <scope>NUCLEOTIDE SEQUENCE [LARGE SCALE GENOMIC DNA]</scope>
    <source>
        <strain evidence="7 8">B156</strain>
    </source>
</reference>
<evidence type="ECO:0000256" key="3">
    <source>
        <dbReference type="ARBA" id="ARBA00022771"/>
    </source>
</evidence>
<evidence type="ECO:0000259" key="6">
    <source>
        <dbReference type="PROSITE" id="PS50076"/>
    </source>
</evidence>
<accession>A0A849K9A2</accession>
<dbReference type="GO" id="GO:0008270">
    <property type="term" value="F:zinc ion binding"/>
    <property type="evidence" value="ECO:0007669"/>
    <property type="project" value="UniProtKB-KW"/>
</dbReference>
<dbReference type="GO" id="GO:0005737">
    <property type="term" value="C:cytoplasm"/>
    <property type="evidence" value="ECO:0007669"/>
    <property type="project" value="TreeGrafter"/>
</dbReference>
<dbReference type="SUPFAM" id="SSF46565">
    <property type="entry name" value="Chaperone J-domain"/>
    <property type="match status" value="1"/>
</dbReference>
<dbReference type="Gene3D" id="2.60.260.20">
    <property type="entry name" value="Urease metallochaperone UreE, N-terminal domain"/>
    <property type="match status" value="2"/>
</dbReference>
<evidence type="ECO:0000256" key="4">
    <source>
        <dbReference type="ARBA" id="ARBA00022833"/>
    </source>
</evidence>
<gene>
    <name evidence="7" type="ORF">HK415_07320</name>
</gene>
<dbReference type="InterPro" id="IPR008971">
    <property type="entry name" value="HSP40/DnaJ_pept-bd"/>
</dbReference>
<dbReference type="EMBL" id="JABFCS010000001">
    <property type="protein sequence ID" value="NNU43014.1"/>
    <property type="molecule type" value="Genomic_DNA"/>
</dbReference>
<keyword evidence="4" id="KW-0862">Zinc</keyword>
<dbReference type="SMART" id="SM00271">
    <property type="entry name" value="DnaJ"/>
    <property type="match status" value="1"/>
</dbReference>
<dbReference type="InterPro" id="IPR001623">
    <property type="entry name" value="DnaJ_domain"/>
</dbReference>
<dbReference type="SUPFAM" id="SSF49493">
    <property type="entry name" value="HSP40/DnaJ peptide-binding domain"/>
    <property type="match status" value="2"/>
</dbReference>
<dbReference type="Pfam" id="PF01556">
    <property type="entry name" value="DnaJ_C"/>
    <property type="match status" value="1"/>
</dbReference>